<keyword evidence="1" id="KW-0472">Membrane</keyword>
<protein>
    <recommendedName>
        <fullName evidence="4">DNA repair protein</fullName>
    </recommendedName>
</protein>
<dbReference type="RefSeq" id="WP_113743943.1">
    <property type="nucleotide sequence ID" value="NZ_UAPU01000007.1"/>
</dbReference>
<evidence type="ECO:0000256" key="1">
    <source>
        <dbReference type="SAM" id="Phobius"/>
    </source>
</evidence>
<dbReference type="Proteomes" id="UP000250086">
    <property type="component" value="Unassembled WGS sequence"/>
</dbReference>
<dbReference type="OrthoDB" id="5899712at2"/>
<reference evidence="2 3" key="1">
    <citation type="submission" date="2018-06" db="EMBL/GenBank/DDBJ databases">
        <authorList>
            <consortium name="Pathogen Informatics"/>
            <person name="Doyle S."/>
        </authorList>
    </citation>
    <scope>NUCLEOTIDE SEQUENCE [LARGE SCALE GENOMIC DNA]</scope>
    <source>
        <strain evidence="2 3">NCTC13093</strain>
    </source>
</reference>
<feature type="transmembrane region" description="Helical" evidence="1">
    <location>
        <begin position="6"/>
        <end position="27"/>
    </location>
</feature>
<evidence type="ECO:0000313" key="3">
    <source>
        <dbReference type="Proteomes" id="UP000250086"/>
    </source>
</evidence>
<evidence type="ECO:0000313" key="2">
    <source>
        <dbReference type="EMBL" id="SPT69804.1"/>
    </source>
</evidence>
<accession>A0A2X0V5N7</accession>
<sequence length="256" mass="29901">MFITIAVIFIVLATFLLIMYNMYSDYLSRKEADQRMMFNRARNVISDADELLMNQAQLPYSKTLVLILRYRILNALRKLQEDPHAKHINEKITEQEQMIRDVNANFREDIAFRTPENDVVAVGQLRAIRRLRKLIYTEIRSGTPVDPVLCQKEDKRLSLLVIKVNISNLIQTVLELKRLHQVGSCRQLIEKGLDVIRKSGIKDEWLMEKSSILSQIAADIEREVKDKGEKTVQKKIETEKEEVSELDQLFGDKKKW</sequence>
<evidence type="ECO:0008006" key="4">
    <source>
        <dbReference type="Google" id="ProtNLM"/>
    </source>
</evidence>
<keyword evidence="3" id="KW-1185">Reference proteome</keyword>
<dbReference type="EMBL" id="UAPV01000001">
    <property type="protein sequence ID" value="SPT69804.1"/>
    <property type="molecule type" value="Genomic_DNA"/>
</dbReference>
<organism evidence="2 3">
    <name type="scientific">Anaerobiospirillum thomasii</name>
    <dbReference type="NCBI Taxonomy" id="179995"/>
    <lineage>
        <taxon>Bacteria</taxon>
        <taxon>Pseudomonadati</taxon>
        <taxon>Pseudomonadota</taxon>
        <taxon>Gammaproteobacteria</taxon>
        <taxon>Aeromonadales</taxon>
        <taxon>Succinivibrionaceae</taxon>
        <taxon>Anaerobiospirillum</taxon>
    </lineage>
</organism>
<name>A0A2X0V5N7_9GAMM</name>
<proteinExistence type="predicted"/>
<dbReference type="AlphaFoldDB" id="A0A2X0V5N7"/>
<keyword evidence="1" id="KW-1133">Transmembrane helix</keyword>
<gene>
    <name evidence="2" type="ORF">NCTC13093_01191</name>
</gene>
<keyword evidence="1" id="KW-0812">Transmembrane</keyword>